<dbReference type="PANTHER" id="PTHR12155">
    <property type="entry name" value="SCHLAFEN"/>
    <property type="match status" value="1"/>
</dbReference>
<dbReference type="InterPro" id="IPR038461">
    <property type="entry name" value="Schlafen_AlbA_2_dom_sf"/>
</dbReference>
<dbReference type="PANTHER" id="PTHR12155:SF41">
    <property type="entry name" value="SCHLAFEN ALBA-2 DOMAIN-CONTAINING PROTEIN"/>
    <property type="match status" value="1"/>
</dbReference>
<dbReference type="Gene3D" id="3.30.950.30">
    <property type="entry name" value="Schlafen, AAA domain"/>
    <property type="match status" value="1"/>
</dbReference>
<accession>A0ABM1F9K6</accession>
<sequence length="272" mass="31833">MFIYRPVCKFYVKNTKVPFEEDHFHEFKGHRNLCVEDLPHWCYTSSDKRSRKPISSVLNAFLNTGDGGIVYIGIVDDGTVKAIRLTEYQKDHLRAGIDDLLQNRFYPSVSQHRYRVKFVPVIEKDDDHIDIDHIYNLEISTMTDPKLKEKPHLLRTAQYCWCDKDSIAQFNNGQVCGEYVAEIHIQTWDPSDARNAGSMQTQHKLNPVHQNEEAHVYFRMQASNMRASMHDIRQVTQLQMQSHYQPEINSLQAELQRLQARLSEKDVESMLH</sequence>
<reference evidence="3" key="1">
    <citation type="submission" date="2025-08" db="UniProtKB">
        <authorList>
            <consortium name="RefSeq"/>
        </authorList>
    </citation>
    <scope>IDENTIFICATION</scope>
</reference>
<name>A0ABM1F9K6_PRICU</name>
<evidence type="ECO:0000313" key="2">
    <source>
        <dbReference type="Proteomes" id="UP000695022"/>
    </source>
</evidence>
<dbReference type="Proteomes" id="UP000695022">
    <property type="component" value="Unplaced"/>
</dbReference>
<dbReference type="InterPro" id="IPR007421">
    <property type="entry name" value="Schlafen_AlbA_2_dom"/>
</dbReference>
<proteinExistence type="predicted"/>
<dbReference type="Pfam" id="PF04326">
    <property type="entry name" value="SLFN_AlbA_2"/>
    <property type="match status" value="1"/>
</dbReference>
<feature type="domain" description="Schlafen AlbA-2" evidence="1">
    <location>
        <begin position="45"/>
        <end position="122"/>
    </location>
</feature>
<protein>
    <submittedName>
        <fullName evidence="3">Uncharacterized protein LOC106821008</fullName>
    </submittedName>
</protein>
<keyword evidence="2" id="KW-1185">Reference proteome</keyword>
<gene>
    <name evidence="3" type="primary">LOC106821008</name>
</gene>
<organism evidence="2 3">
    <name type="scientific">Priapulus caudatus</name>
    <name type="common">Priapulid worm</name>
    <dbReference type="NCBI Taxonomy" id="37621"/>
    <lineage>
        <taxon>Eukaryota</taxon>
        <taxon>Metazoa</taxon>
        <taxon>Ecdysozoa</taxon>
        <taxon>Scalidophora</taxon>
        <taxon>Priapulida</taxon>
        <taxon>Priapulimorpha</taxon>
        <taxon>Priapulimorphida</taxon>
        <taxon>Priapulidae</taxon>
        <taxon>Priapulus</taxon>
    </lineage>
</organism>
<dbReference type="InterPro" id="IPR029684">
    <property type="entry name" value="Schlafen"/>
</dbReference>
<evidence type="ECO:0000313" key="3">
    <source>
        <dbReference type="RefSeq" id="XP_014681127.1"/>
    </source>
</evidence>
<evidence type="ECO:0000259" key="1">
    <source>
        <dbReference type="Pfam" id="PF04326"/>
    </source>
</evidence>
<dbReference type="RefSeq" id="XP_014681127.1">
    <property type="nucleotide sequence ID" value="XM_014825641.1"/>
</dbReference>
<dbReference type="GeneID" id="106821008"/>